<dbReference type="RefSeq" id="XP_044542375.1">
    <property type="nucleotide sequence ID" value="XM_044688610.1"/>
</dbReference>
<evidence type="ECO:0000256" key="2">
    <source>
        <dbReference type="SAM" id="MobiDB-lite"/>
    </source>
</evidence>
<sequence>MSTNNRATEKFTDEEREEYVTKYLSLIDQYMNIYKNDLIPNIKSGHFNMAATRLNMGAEFLGLERIPNQEDILKSKIHLDPNTLEVIEFENVSNHFQTSSQRSTTLEDLKQDTDDSSLSGVRKRKPNNLTSTTETTNSESSSISGSKLNASVEENLKRHNPIYWFGTLQLSEDLVQAQLHFVNAVKSILELGKIVKEMNELDKQKYRY</sequence>
<feature type="region of interest" description="Disordered" evidence="2">
    <location>
        <begin position="98"/>
        <end position="146"/>
    </location>
</feature>
<gene>
    <name evidence="3" type="ORF">C9374_012803</name>
</gene>
<accession>A0AA88GFP7</accession>
<dbReference type="Proteomes" id="UP000816034">
    <property type="component" value="Unassembled WGS sequence"/>
</dbReference>
<dbReference type="InterPro" id="IPR040357">
    <property type="entry name" value="Vma22/CCDC115"/>
</dbReference>
<protein>
    <recommendedName>
        <fullName evidence="1">Vacuolar ATPase assembly protein VMA22</fullName>
    </recommendedName>
</protein>
<dbReference type="EMBL" id="PYSW02000059">
    <property type="protein sequence ID" value="KAG2373201.1"/>
    <property type="molecule type" value="Genomic_DNA"/>
</dbReference>
<keyword evidence="4" id="KW-1185">Reference proteome</keyword>
<dbReference type="GO" id="GO:0051082">
    <property type="term" value="F:unfolded protein binding"/>
    <property type="evidence" value="ECO:0007669"/>
    <property type="project" value="TreeGrafter"/>
</dbReference>
<comment type="caution">
    <text evidence="3">The sequence shown here is derived from an EMBL/GenBank/DDBJ whole genome shotgun (WGS) entry which is preliminary data.</text>
</comment>
<organism evidence="3 4">
    <name type="scientific">Naegleria lovaniensis</name>
    <name type="common">Amoeba</name>
    <dbReference type="NCBI Taxonomy" id="51637"/>
    <lineage>
        <taxon>Eukaryota</taxon>
        <taxon>Discoba</taxon>
        <taxon>Heterolobosea</taxon>
        <taxon>Tetramitia</taxon>
        <taxon>Eutetramitia</taxon>
        <taxon>Vahlkampfiidae</taxon>
        <taxon>Naegleria</taxon>
    </lineage>
</organism>
<dbReference type="AlphaFoldDB" id="A0AA88GFP7"/>
<evidence type="ECO:0000313" key="4">
    <source>
        <dbReference type="Proteomes" id="UP000816034"/>
    </source>
</evidence>
<name>A0AA88GFP7_NAELO</name>
<reference evidence="3 4" key="1">
    <citation type="journal article" date="2018" name="BMC Genomics">
        <title>The genome of Naegleria lovaniensis, the basis for a comparative approach to unravel pathogenicity factors of the human pathogenic amoeba N. fowleri.</title>
        <authorList>
            <person name="Liechti N."/>
            <person name="Schurch N."/>
            <person name="Bruggmann R."/>
            <person name="Wittwer M."/>
        </authorList>
    </citation>
    <scope>NUCLEOTIDE SEQUENCE [LARGE SCALE GENOMIC DNA]</scope>
    <source>
        <strain evidence="3 4">ATCC 30569</strain>
    </source>
</reference>
<dbReference type="Pfam" id="PF21730">
    <property type="entry name" value="Vma22_CCDC115"/>
    <property type="match status" value="1"/>
</dbReference>
<evidence type="ECO:0000256" key="1">
    <source>
        <dbReference type="ARBA" id="ARBA00093634"/>
    </source>
</evidence>
<dbReference type="PANTHER" id="PTHR31996:SF2">
    <property type="entry name" value="COILED-COIL DOMAIN-CONTAINING PROTEIN 115"/>
    <property type="match status" value="1"/>
</dbReference>
<dbReference type="GeneID" id="68105257"/>
<feature type="compositionally biased region" description="Low complexity" evidence="2">
    <location>
        <begin position="130"/>
        <end position="146"/>
    </location>
</feature>
<evidence type="ECO:0000313" key="3">
    <source>
        <dbReference type="EMBL" id="KAG2373201.1"/>
    </source>
</evidence>
<dbReference type="GO" id="GO:0070072">
    <property type="term" value="P:vacuolar proton-transporting V-type ATPase complex assembly"/>
    <property type="evidence" value="ECO:0007669"/>
    <property type="project" value="InterPro"/>
</dbReference>
<dbReference type="PANTHER" id="PTHR31996">
    <property type="entry name" value="COILED-COIL DOMAIN-CONTAINING PROTEIN 115"/>
    <property type="match status" value="1"/>
</dbReference>
<proteinExistence type="predicted"/>
<dbReference type="GO" id="GO:1990871">
    <property type="term" value="C:Vma12-Vma22 assembly complex"/>
    <property type="evidence" value="ECO:0007669"/>
    <property type="project" value="TreeGrafter"/>
</dbReference>